<dbReference type="InterPro" id="IPR016047">
    <property type="entry name" value="M23ase_b-sheet_dom"/>
</dbReference>
<dbReference type="PANTHER" id="PTHR21666:SF270">
    <property type="entry name" value="MUREIN HYDROLASE ACTIVATOR ENVC"/>
    <property type="match status" value="1"/>
</dbReference>
<protein>
    <submittedName>
        <fullName evidence="4">Murein DD-endopeptidase MepM/ murein hydrolase activator NlpD</fullName>
    </submittedName>
</protein>
<dbReference type="PANTHER" id="PTHR21666">
    <property type="entry name" value="PEPTIDASE-RELATED"/>
    <property type="match status" value="1"/>
</dbReference>
<evidence type="ECO:0000259" key="3">
    <source>
        <dbReference type="Pfam" id="PF01551"/>
    </source>
</evidence>
<dbReference type="OrthoDB" id="1938544at2"/>
<reference evidence="4 5" key="1">
    <citation type="submission" date="2019-03" db="EMBL/GenBank/DDBJ databases">
        <title>Genomic Encyclopedia of Type Strains, Phase IV (KMG-IV): sequencing the most valuable type-strain genomes for metagenomic binning, comparative biology and taxonomic classification.</title>
        <authorList>
            <person name="Goeker M."/>
        </authorList>
    </citation>
    <scope>NUCLEOTIDE SEQUENCE [LARGE SCALE GENOMIC DNA]</scope>
    <source>
        <strain evidence="4 5">DSM 24629</strain>
    </source>
</reference>
<evidence type="ECO:0000256" key="1">
    <source>
        <dbReference type="SAM" id="Coils"/>
    </source>
</evidence>
<dbReference type="InterPro" id="IPR050570">
    <property type="entry name" value="Cell_wall_metabolism_enzyme"/>
</dbReference>
<dbReference type="InterPro" id="IPR011055">
    <property type="entry name" value="Dup_hybrid_motif"/>
</dbReference>
<keyword evidence="2" id="KW-0812">Transmembrane</keyword>
<keyword evidence="2" id="KW-0472">Membrane</keyword>
<keyword evidence="5" id="KW-1185">Reference proteome</keyword>
<evidence type="ECO:0000313" key="5">
    <source>
        <dbReference type="Proteomes" id="UP000294902"/>
    </source>
</evidence>
<dbReference type="SUPFAM" id="SSF51261">
    <property type="entry name" value="Duplicated hybrid motif"/>
    <property type="match status" value="1"/>
</dbReference>
<proteinExistence type="predicted"/>
<feature type="coiled-coil region" evidence="1">
    <location>
        <begin position="85"/>
        <end position="112"/>
    </location>
</feature>
<dbReference type="Gene3D" id="2.70.70.10">
    <property type="entry name" value="Glucose Permease (Domain IIA)"/>
    <property type="match status" value="1"/>
</dbReference>
<evidence type="ECO:0000256" key="2">
    <source>
        <dbReference type="SAM" id="Phobius"/>
    </source>
</evidence>
<dbReference type="Pfam" id="PF01551">
    <property type="entry name" value="Peptidase_M23"/>
    <property type="match status" value="1"/>
</dbReference>
<name>A0A4R3MM34_9FIRM</name>
<keyword evidence="2" id="KW-1133">Transmembrane helix</keyword>
<dbReference type="AlphaFoldDB" id="A0A4R3MM34"/>
<feature type="transmembrane region" description="Helical" evidence="2">
    <location>
        <begin position="15"/>
        <end position="34"/>
    </location>
</feature>
<feature type="domain" description="M23ase beta-sheet core" evidence="3">
    <location>
        <begin position="172"/>
        <end position="269"/>
    </location>
</feature>
<organism evidence="4 5">
    <name type="scientific">Natranaerovirga pectinivora</name>
    <dbReference type="NCBI Taxonomy" id="682400"/>
    <lineage>
        <taxon>Bacteria</taxon>
        <taxon>Bacillati</taxon>
        <taxon>Bacillota</taxon>
        <taxon>Clostridia</taxon>
        <taxon>Lachnospirales</taxon>
        <taxon>Natranaerovirgaceae</taxon>
        <taxon>Natranaerovirga</taxon>
    </lineage>
</organism>
<dbReference type="Proteomes" id="UP000294902">
    <property type="component" value="Unassembled WGS sequence"/>
</dbReference>
<gene>
    <name evidence="4" type="ORF">EDC18_10769</name>
</gene>
<dbReference type="RefSeq" id="WP_132252875.1">
    <property type="nucleotide sequence ID" value="NZ_SMAL01000007.1"/>
</dbReference>
<keyword evidence="4" id="KW-0378">Hydrolase</keyword>
<dbReference type="CDD" id="cd12797">
    <property type="entry name" value="M23_peptidase"/>
    <property type="match status" value="1"/>
</dbReference>
<sequence>MKKEKLLSVLKGKQFYYVLLLGFIAIFSISSIILSDGNKNKENDNIDIVDLNTPLEDEEDESFLLDPVTSDNLNTIRETEDVADEEVINEEIDYAENEVEDVQEEVDIEEQVVTTISGSIQIFGETVAKDEEVVLTFSEGNGLSWPIQGEIILPYDEDRIGIYFQTLGHYRVHEAMGIQGMIGTEVKAAARGIIKEISNLEKTGLTVTIEHGSGYNTVYGQLKDVNYKVGDMINEGAVLGLINEPTGSFVVEGSHLHFQVLKDGTAINPQNLLK</sequence>
<dbReference type="GO" id="GO:0004222">
    <property type="term" value="F:metalloendopeptidase activity"/>
    <property type="evidence" value="ECO:0007669"/>
    <property type="project" value="TreeGrafter"/>
</dbReference>
<comment type="caution">
    <text evidence="4">The sequence shown here is derived from an EMBL/GenBank/DDBJ whole genome shotgun (WGS) entry which is preliminary data.</text>
</comment>
<keyword evidence="1" id="KW-0175">Coiled coil</keyword>
<dbReference type="EMBL" id="SMAL01000007">
    <property type="protein sequence ID" value="TCT14000.1"/>
    <property type="molecule type" value="Genomic_DNA"/>
</dbReference>
<evidence type="ECO:0000313" key="4">
    <source>
        <dbReference type="EMBL" id="TCT14000.1"/>
    </source>
</evidence>
<accession>A0A4R3MM34</accession>